<keyword evidence="1" id="KW-0444">Lipid biosynthesis</keyword>
<gene>
    <name evidence="4" type="ordered locus">Lbys_1022</name>
</gene>
<dbReference type="Proteomes" id="UP000007435">
    <property type="component" value="Chromosome"/>
</dbReference>
<dbReference type="eggNOG" id="COG3124">
    <property type="taxonomic scope" value="Bacteria"/>
</dbReference>
<sequence length="196" mass="22861">MNYLAHLFLAGNNHGKILGALLEDYIRGGIENEKNRTLPEDVKAGLRLHRHIDTFTDTDPTVGKIKQKFYTPFGKYSGVIVDVLLDHFVQKHWDLYAQEPFSDFRSRIYQSLTTQYTELHPLPLKKLIASMVEHDWLQNYLYFWGLEKAMSSLNRRVHGVDLVESVSVFKNHYEEIEADFLEYFPRLIASTTNELP</sequence>
<evidence type="ECO:0008006" key="6">
    <source>
        <dbReference type="Google" id="ProtNLM"/>
    </source>
</evidence>
<dbReference type="HOGENOM" id="CLU_099370_1_1_10"/>
<protein>
    <recommendedName>
        <fullName evidence="6">Acyl carrier protein phosphodiesterase</fullName>
    </recommendedName>
</protein>
<dbReference type="OrthoDB" id="8442777at2"/>
<reference evidence="4 5" key="2">
    <citation type="journal article" date="2011" name="Stand. Genomic Sci.">
        <title>Complete genome sequence of Leadbetterella byssophila type strain (4M15).</title>
        <authorList>
            <person name="Abt B."/>
            <person name="Teshima H."/>
            <person name="Lucas S."/>
            <person name="Lapidus A."/>
            <person name="Del Rio T.G."/>
            <person name="Nolan M."/>
            <person name="Tice H."/>
            <person name="Cheng J.F."/>
            <person name="Pitluck S."/>
            <person name="Liolios K."/>
            <person name="Pagani I."/>
            <person name="Ivanova N."/>
            <person name="Mavromatis K."/>
            <person name="Pati A."/>
            <person name="Tapia R."/>
            <person name="Han C."/>
            <person name="Goodwin L."/>
            <person name="Chen A."/>
            <person name="Palaniappan K."/>
            <person name="Land M."/>
            <person name="Hauser L."/>
            <person name="Chang Y.J."/>
            <person name="Jeffries C.D."/>
            <person name="Rohde M."/>
            <person name="Goker M."/>
            <person name="Tindall B.J."/>
            <person name="Detter J.C."/>
            <person name="Woyke T."/>
            <person name="Bristow J."/>
            <person name="Eisen J.A."/>
            <person name="Markowitz V."/>
            <person name="Hugenholtz P."/>
            <person name="Klenk H.P."/>
            <person name="Kyrpides N.C."/>
        </authorList>
    </citation>
    <scope>NUCLEOTIDE SEQUENCE [LARGE SCALE GENOMIC DNA]</scope>
    <source>
        <strain evidence="5">DSM 17132 / JCM 16389 / KACC 11308 / NBRC 106382 / 4M15</strain>
    </source>
</reference>
<accession>E4RSA0</accession>
<organism evidence="4 5">
    <name type="scientific">Leadbetterella byssophila (strain DSM 17132 / JCM 16389 / KACC 11308 / NBRC 106382 / 4M15)</name>
    <dbReference type="NCBI Taxonomy" id="649349"/>
    <lineage>
        <taxon>Bacteria</taxon>
        <taxon>Pseudomonadati</taxon>
        <taxon>Bacteroidota</taxon>
        <taxon>Cytophagia</taxon>
        <taxon>Cytophagales</taxon>
        <taxon>Leadbetterellaceae</taxon>
        <taxon>Leadbetterella</taxon>
    </lineage>
</organism>
<dbReference type="STRING" id="649349.Lbys_1022"/>
<reference key="1">
    <citation type="submission" date="2010-11" db="EMBL/GenBank/DDBJ databases">
        <title>The complete genome of Leadbetterella byssophila DSM 17132.</title>
        <authorList>
            <consortium name="US DOE Joint Genome Institute (JGI-PGF)"/>
            <person name="Lucas S."/>
            <person name="Copeland A."/>
            <person name="Lapidus A."/>
            <person name="Glavina del Rio T."/>
            <person name="Dalin E."/>
            <person name="Tice H."/>
            <person name="Bruce D."/>
            <person name="Goodwin L."/>
            <person name="Pitluck S."/>
            <person name="Kyrpides N."/>
            <person name="Mavromatis K."/>
            <person name="Ivanova N."/>
            <person name="Teshima H."/>
            <person name="Brettin T."/>
            <person name="Detter J.C."/>
            <person name="Han C."/>
            <person name="Tapia R."/>
            <person name="Land M."/>
            <person name="Hauser L."/>
            <person name="Markowitz V."/>
            <person name="Cheng J.-F."/>
            <person name="Hugenholtz P."/>
            <person name="Woyke T."/>
            <person name="Wu D."/>
            <person name="Tindall B."/>
            <person name="Pomrenke H.G."/>
            <person name="Brambilla E."/>
            <person name="Klenk H.-P."/>
            <person name="Eisen J.A."/>
        </authorList>
    </citation>
    <scope>NUCLEOTIDE SEQUENCE [LARGE SCALE GENOMIC DNA]</scope>
    <source>
        <strain>DSM 17132</strain>
    </source>
</reference>
<keyword evidence="3" id="KW-0443">Lipid metabolism</keyword>
<evidence type="ECO:0000256" key="1">
    <source>
        <dbReference type="ARBA" id="ARBA00022516"/>
    </source>
</evidence>
<dbReference type="KEGG" id="lby:Lbys_1022"/>
<dbReference type="Pfam" id="PF04336">
    <property type="entry name" value="ACP_PD"/>
    <property type="match status" value="1"/>
</dbReference>
<dbReference type="GO" id="GO:0006633">
    <property type="term" value="P:fatty acid biosynthetic process"/>
    <property type="evidence" value="ECO:0007669"/>
    <property type="project" value="InterPro"/>
</dbReference>
<evidence type="ECO:0000313" key="5">
    <source>
        <dbReference type="Proteomes" id="UP000007435"/>
    </source>
</evidence>
<evidence type="ECO:0000256" key="3">
    <source>
        <dbReference type="ARBA" id="ARBA00023098"/>
    </source>
</evidence>
<keyword evidence="5" id="KW-1185">Reference proteome</keyword>
<dbReference type="PANTHER" id="PTHR38764:SF1">
    <property type="entry name" value="ACYL CARRIER PROTEIN PHOSPHODIESTERASE"/>
    <property type="match status" value="1"/>
</dbReference>
<evidence type="ECO:0000256" key="2">
    <source>
        <dbReference type="ARBA" id="ARBA00022801"/>
    </source>
</evidence>
<dbReference type="GO" id="GO:0008770">
    <property type="term" value="F:[acyl-carrier-protein] phosphodiesterase activity"/>
    <property type="evidence" value="ECO:0007669"/>
    <property type="project" value="InterPro"/>
</dbReference>
<dbReference type="EMBL" id="CP002305">
    <property type="protein sequence ID" value="ADQ16752.1"/>
    <property type="molecule type" value="Genomic_DNA"/>
</dbReference>
<name>E4RSA0_LEAB4</name>
<dbReference type="InterPro" id="IPR007431">
    <property type="entry name" value="ACP_PD"/>
</dbReference>
<dbReference type="AlphaFoldDB" id="E4RSA0"/>
<proteinExistence type="predicted"/>
<dbReference type="PANTHER" id="PTHR38764">
    <property type="entry name" value="ACYL CARRIER PROTEIN PHOSPHODIESTERASE"/>
    <property type="match status" value="1"/>
</dbReference>
<evidence type="ECO:0000313" key="4">
    <source>
        <dbReference type="EMBL" id="ADQ16752.1"/>
    </source>
</evidence>
<dbReference type="RefSeq" id="WP_013407803.1">
    <property type="nucleotide sequence ID" value="NC_014655.1"/>
</dbReference>
<keyword evidence="2" id="KW-0378">Hydrolase</keyword>